<name>A0A6C0KGA7_9ZZZZ</name>
<reference evidence="2" key="1">
    <citation type="journal article" date="2020" name="Nature">
        <title>Giant virus diversity and host interactions through global metagenomics.</title>
        <authorList>
            <person name="Schulz F."/>
            <person name="Roux S."/>
            <person name="Paez-Espino D."/>
            <person name="Jungbluth S."/>
            <person name="Walsh D.A."/>
            <person name="Denef V.J."/>
            <person name="McMahon K.D."/>
            <person name="Konstantinidis K.T."/>
            <person name="Eloe-Fadrosh E.A."/>
            <person name="Kyrpides N.C."/>
            <person name="Woyke T."/>
        </authorList>
    </citation>
    <scope>NUCLEOTIDE SEQUENCE</scope>
    <source>
        <strain evidence="2">GVMAG-S-1103017-68</strain>
    </source>
</reference>
<keyword evidence="1" id="KW-0472">Membrane</keyword>
<proteinExistence type="predicted"/>
<evidence type="ECO:0000256" key="1">
    <source>
        <dbReference type="SAM" id="Phobius"/>
    </source>
</evidence>
<dbReference type="EMBL" id="MN740855">
    <property type="protein sequence ID" value="QHU15304.1"/>
    <property type="molecule type" value="Genomic_DNA"/>
</dbReference>
<accession>A0A6C0KGA7</accession>
<feature type="transmembrane region" description="Helical" evidence="1">
    <location>
        <begin position="6"/>
        <end position="26"/>
    </location>
</feature>
<feature type="transmembrane region" description="Helical" evidence="1">
    <location>
        <begin position="64"/>
        <end position="82"/>
    </location>
</feature>
<keyword evidence="1" id="KW-0812">Transmembrane</keyword>
<dbReference type="AlphaFoldDB" id="A0A6C0KGA7"/>
<protein>
    <submittedName>
        <fullName evidence="2">Uncharacterized protein</fullName>
    </submittedName>
</protein>
<evidence type="ECO:0000313" key="2">
    <source>
        <dbReference type="EMBL" id="QHU15304.1"/>
    </source>
</evidence>
<sequence length="173" mass="19064">MVEDVVYAWIGCHGISDVSFPVHLWCPLYAASCAFAGLMPYAGTQVAVLSLTALHFSHDATAELVDAPVLLVYTTVLGTLLLRRRERLAQRAIVGYLACVHTPLHMWSHATRDTSVHMAMLFAVLLSSRLYQNTMRGVVERGAINRDCWLNRGLLGVTGGHLASHVCRRVHAE</sequence>
<feature type="transmembrane region" description="Helical" evidence="1">
    <location>
        <begin position="38"/>
        <end position="58"/>
    </location>
</feature>
<organism evidence="2">
    <name type="scientific">viral metagenome</name>
    <dbReference type="NCBI Taxonomy" id="1070528"/>
    <lineage>
        <taxon>unclassified sequences</taxon>
        <taxon>metagenomes</taxon>
        <taxon>organismal metagenomes</taxon>
    </lineage>
</organism>
<keyword evidence="1" id="KW-1133">Transmembrane helix</keyword>